<sequence length="490" mass="55196">MKFVNLNFGLLLAVASCSANSIIGFGQKTTGGTGGVEYHVNTYKEFREALNNNGNPEGAKIIYIDSPIDGRILDDGSVMTAESLVPGFSFKEYTDCFIEGGYKWSDTDECNKIELLRQQGVPLQGEQTNVNITPNTTIIGNGIDALLEEVSLQVKNISNVIIKNLAMEAPNDLFPYWEPNDGAQGTWFPEYDAITIRNATNVWVDNCYFTDGKKTIDTSPLTFGKYVEFHDGIIDIVVESDDVTISNNRFENHQKALLIGNSDSRTGDLGHLKVTIVNNVFYNCNERLPRVRYGKIHVFNNYYYTESFHPVYPSLTVSNYYHRDNVFPKYFIGNGIESNILSEYNSFNYIGDDKIPASDDVIVYNYGGYIFHDNGSEYNGQKVDIDALAERSFKLKVKNKLADIATSGGKIPAWVNSTFTSETFEPTDYYNYNVNKNLDEVNDLINRVPTWMFNKDENAFSDSEEENVDNLDNEVEEELSDEESTSNAEN</sequence>
<keyword evidence="5" id="KW-0732">Signal</keyword>
<dbReference type="GO" id="GO:0000272">
    <property type="term" value="P:polysaccharide catabolic process"/>
    <property type="evidence" value="ECO:0007669"/>
    <property type="project" value="UniProtKB-KW"/>
</dbReference>
<dbReference type="EMBL" id="MCOG01000002">
    <property type="protein sequence ID" value="ORY86573.1"/>
    <property type="molecule type" value="Genomic_DNA"/>
</dbReference>
<dbReference type="PANTHER" id="PTHR31683">
    <property type="entry name" value="PECTATE LYASE 18-RELATED"/>
    <property type="match status" value="1"/>
</dbReference>
<evidence type="ECO:0000259" key="6">
    <source>
        <dbReference type="SMART" id="SM00656"/>
    </source>
</evidence>
<evidence type="ECO:0000256" key="5">
    <source>
        <dbReference type="SAM" id="SignalP"/>
    </source>
</evidence>
<evidence type="ECO:0000313" key="7">
    <source>
        <dbReference type="EMBL" id="ORY86573.1"/>
    </source>
</evidence>
<keyword evidence="2 3" id="KW-0456">Lyase</keyword>
<gene>
    <name evidence="7" type="ORF">LY90DRAFT_374643</name>
</gene>
<comment type="subcellular location">
    <subcellularLocation>
        <location evidence="3">Secreted</location>
    </subcellularLocation>
</comment>
<dbReference type="PROSITE" id="PS51257">
    <property type="entry name" value="PROKAR_LIPOPROTEIN"/>
    <property type="match status" value="1"/>
</dbReference>
<organism evidence="7 8">
    <name type="scientific">Neocallimastix californiae</name>
    <dbReference type="NCBI Taxonomy" id="1754190"/>
    <lineage>
        <taxon>Eukaryota</taxon>
        <taxon>Fungi</taxon>
        <taxon>Fungi incertae sedis</taxon>
        <taxon>Chytridiomycota</taxon>
        <taxon>Chytridiomycota incertae sedis</taxon>
        <taxon>Neocallimastigomycetes</taxon>
        <taxon>Neocallimastigales</taxon>
        <taxon>Neocallimastigaceae</taxon>
        <taxon>Neocallimastix</taxon>
    </lineage>
</organism>
<dbReference type="Pfam" id="PF00544">
    <property type="entry name" value="Pectate_lyase_4"/>
    <property type="match status" value="1"/>
</dbReference>
<dbReference type="GO" id="GO:0005576">
    <property type="term" value="C:extracellular region"/>
    <property type="evidence" value="ECO:0007669"/>
    <property type="project" value="UniProtKB-SubCell"/>
</dbReference>
<proteinExistence type="inferred from homology"/>
<keyword evidence="3" id="KW-0119">Carbohydrate metabolism</keyword>
<keyword evidence="3" id="KW-0624">Polysaccharide degradation</keyword>
<feature type="region of interest" description="Disordered" evidence="4">
    <location>
        <begin position="458"/>
        <end position="490"/>
    </location>
</feature>
<feature type="signal peptide" evidence="5">
    <location>
        <begin position="1"/>
        <end position="19"/>
    </location>
</feature>
<accession>A0A1Y2FRG1</accession>
<dbReference type="SUPFAM" id="SSF51126">
    <property type="entry name" value="Pectin lyase-like"/>
    <property type="match status" value="1"/>
</dbReference>
<dbReference type="InterPro" id="IPR011050">
    <property type="entry name" value="Pectin_lyase_fold/virulence"/>
</dbReference>
<evidence type="ECO:0000313" key="8">
    <source>
        <dbReference type="Proteomes" id="UP000193920"/>
    </source>
</evidence>
<dbReference type="InterPro" id="IPR045032">
    <property type="entry name" value="PEL"/>
</dbReference>
<comment type="similarity">
    <text evidence="1 3">Belongs to the polysaccharide lyase 1 family.</text>
</comment>
<feature type="domain" description="Pectate lyase" evidence="6">
    <location>
        <begin position="106"/>
        <end position="354"/>
    </location>
</feature>
<dbReference type="GO" id="GO:0030570">
    <property type="term" value="F:pectate lyase activity"/>
    <property type="evidence" value="ECO:0007669"/>
    <property type="project" value="InterPro"/>
</dbReference>
<evidence type="ECO:0000256" key="3">
    <source>
        <dbReference type="RuleBase" id="RU361173"/>
    </source>
</evidence>
<keyword evidence="3" id="KW-0964">Secreted</keyword>
<dbReference type="Proteomes" id="UP000193920">
    <property type="component" value="Unassembled WGS sequence"/>
</dbReference>
<dbReference type="STRING" id="1754190.A0A1Y2FRG1"/>
<evidence type="ECO:0000256" key="4">
    <source>
        <dbReference type="SAM" id="MobiDB-lite"/>
    </source>
</evidence>
<feature type="chain" id="PRO_5013299572" evidence="5">
    <location>
        <begin position="20"/>
        <end position="490"/>
    </location>
</feature>
<feature type="compositionally biased region" description="Acidic residues" evidence="4">
    <location>
        <begin position="462"/>
        <end position="484"/>
    </location>
</feature>
<dbReference type="PANTHER" id="PTHR31683:SF18">
    <property type="entry name" value="PECTATE LYASE 21-RELATED"/>
    <property type="match status" value="1"/>
</dbReference>
<comment type="caution">
    <text evidence="7">The sequence shown here is derived from an EMBL/GenBank/DDBJ whole genome shotgun (WGS) entry which is preliminary data.</text>
</comment>
<dbReference type="Gene3D" id="2.160.20.10">
    <property type="entry name" value="Single-stranded right-handed beta-helix, Pectin lyase-like"/>
    <property type="match status" value="1"/>
</dbReference>
<dbReference type="InterPro" id="IPR002022">
    <property type="entry name" value="Pec_lyase"/>
</dbReference>
<dbReference type="SMART" id="SM00656">
    <property type="entry name" value="Amb_all"/>
    <property type="match status" value="1"/>
</dbReference>
<reference evidence="7 8" key="1">
    <citation type="submission" date="2016-08" db="EMBL/GenBank/DDBJ databases">
        <title>A Parts List for Fungal Cellulosomes Revealed by Comparative Genomics.</title>
        <authorList>
            <consortium name="DOE Joint Genome Institute"/>
            <person name="Haitjema C.H."/>
            <person name="Gilmore S.P."/>
            <person name="Henske J.K."/>
            <person name="Solomon K.V."/>
            <person name="De Groot R."/>
            <person name="Kuo A."/>
            <person name="Mondo S.J."/>
            <person name="Salamov A.A."/>
            <person name="Labutti K."/>
            <person name="Zhao Z."/>
            <person name="Chiniquy J."/>
            <person name="Barry K."/>
            <person name="Brewer H.M."/>
            <person name="Purvine S.O."/>
            <person name="Wright A.T."/>
            <person name="Boxma B."/>
            <person name="Van Alen T."/>
            <person name="Hackstein J.H."/>
            <person name="Baker S.E."/>
            <person name="Grigoriev I.V."/>
            <person name="O'Malley M.A."/>
        </authorList>
    </citation>
    <scope>NUCLEOTIDE SEQUENCE [LARGE SCALE GENOMIC DNA]</scope>
    <source>
        <strain evidence="7 8">G1</strain>
    </source>
</reference>
<dbReference type="OrthoDB" id="2019149at2759"/>
<dbReference type="InterPro" id="IPR012334">
    <property type="entry name" value="Pectin_lyas_fold"/>
</dbReference>
<keyword evidence="8" id="KW-1185">Reference proteome</keyword>
<evidence type="ECO:0000256" key="2">
    <source>
        <dbReference type="ARBA" id="ARBA00023239"/>
    </source>
</evidence>
<protein>
    <submittedName>
        <fullName evidence="7">Pectin lyase-like protein</fullName>
    </submittedName>
</protein>
<dbReference type="AlphaFoldDB" id="A0A1Y2FRG1"/>
<name>A0A1Y2FRG1_9FUNG</name>
<evidence type="ECO:0000256" key="1">
    <source>
        <dbReference type="ARBA" id="ARBA00010980"/>
    </source>
</evidence>